<feature type="compositionally biased region" description="Polar residues" evidence="1">
    <location>
        <begin position="265"/>
        <end position="280"/>
    </location>
</feature>
<keyword evidence="3" id="KW-1185">Reference proteome</keyword>
<proteinExistence type="predicted"/>
<evidence type="ECO:0000313" key="2">
    <source>
        <dbReference type="EMBL" id="MBA0767594.1"/>
    </source>
</evidence>
<dbReference type="Proteomes" id="UP000593568">
    <property type="component" value="Unassembled WGS sequence"/>
</dbReference>
<organism evidence="2 3">
    <name type="scientific">Gossypium trilobum</name>
    <dbReference type="NCBI Taxonomy" id="34281"/>
    <lineage>
        <taxon>Eukaryota</taxon>
        <taxon>Viridiplantae</taxon>
        <taxon>Streptophyta</taxon>
        <taxon>Embryophyta</taxon>
        <taxon>Tracheophyta</taxon>
        <taxon>Spermatophyta</taxon>
        <taxon>Magnoliopsida</taxon>
        <taxon>eudicotyledons</taxon>
        <taxon>Gunneridae</taxon>
        <taxon>Pentapetalae</taxon>
        <taxon>rosids</taxon>
        <taxon>malvids</taxon>
        <taxon>Malvales</taxon>
        <taxon>Malvaceae</taxon>
        <taxon>Malvoideae</taxon>
        <taxon>Gossypium</taxon>
    </lineage>
</organism>
<dbReference type="EMBL" id="JABEZW010000006">
    <property type="protein sequence ID" value="MBA0767594.1"/>
    <property type="molecule type" value="Genomic_DNA"/>
</dbReference>
<feature type="compositionally biased region" description="Basic and acidic residues" evidence="1">
    <location>
        <begin position="197"/>
        <end position="206"/>
    </location>
</feature>
<dbReference type="PANTHER" id="PTHR31286">
    <property type="entry name" value="GLYCINE-RICH CELL WALL STRUCTURAL PROTEIN 1.8-LIKE"/>
    <property type="match status" value="1"/>
</dbReference>
<dbReference type="AlphaFoldDB" id="A0A7J9E4A2"/>
<evidence type="ECO:0000313" key="3">
    <source>
        <dbReference type="Proteomes" id="UP000593568"/>
    </source>
</evidence>
<sequence>MEAVLVPDRPRSWKDRLIGTGQRIDDKTEASTNEEDDDDLDLLDEDIVRSSVNGILAIEFSNQIVYGQYLTVQPWSIEFSPLQPYSNMVMAWIRLPRLPGHMYKRKILWEIGGMIGRVAKLDFNIDNGVRGKFARMAIYFNLGKALISQVLINGVLQRIEYEYLPTGKDISQLAPTPMVHGCSLKNEISDETLNDEMGPHESRPTKETNLTQKELGFVVEQIAVKKGTSPTGQFQQRPGKEIITPRSLSKQNQTRKKGPNALSKGDQNGLNLEKQGQSGPMQLELRASKEKETNDHVWE</sequence>
<reference evidence="2 3" key="1">
    <citation type="journal article" date="2019" name="Genome Biol. Evol.">
        <title>Insights into the evolution of the New World diploid cottons (Gossypium, subgenus Houzingenia) based on genome sequencing.</title>
        <authorList>
            <person name="Grover C.E."/>
            <person name="Arick M.A. 2nd"/>
            <person name="Thrash A."/>
            <person name="Conover J.L."/>
            <person name="Sanders W.S."/>
            <person name="Peterson D.G."/>
            <person name="Frelichowski J.E."/>
            <person name="Scheffler J.A."/>
            <person name="Scheffler B.E."/>
            <person name="Wendel J.F."/>
        </authorList>
    </citation>
    <scope>NUCLEOTIDE SEQUENCE [LARGE SCALE GENOMIC DNA]</scope>
    <source>
        <strain evidence="2">8</strain>
        <tissue evidence="2">Leaf</tissue>
    </source>
</reference>
<feature type="region of interest" description="Disordered" evidence="1">
    <location>
        <begin position="227"/>
        <end position="299"/>
    </location>
</feature>
<accession>A0A7J9E4A2</accession>
<protein>
    <recommendedName>
        <fullName evidence="4">DUF4283 domain-containing protein</fullName>
    </recommendedName>
</protein>
<dbReference type="InterPro" id="IPR040256">
    <property type="entry name" value="At4g02000-like"/>
</dbReference>
<evidence type="ECO:0000256" key="1">
    <source>
        <dbReference type="SAM" id="MobiDB-lite"/>
    </source>
</evidence>
<comment type="caution">
    <text evidence="2">The sequence shown here is derived from an EMBL/GenBank/DDBJ whole genome shotgun (WGS) entry which is preliminary data.</text>
</comment>
<name>A0A7J9E4A2_9ROSI</name>
<feature type="region of interest" description="Disordered" evidence="1">
    <location>
        <begin position="192"/>
        <end position="212"/>
    </location>
</feature>
<feature type="compositionally biased region" description="Basic and acidic residues" evidence="1">
    <location>
        <begin position="286"/>
        <end position="299"/>
    </location>
</feature>
<dbReference type="PANTHER" id="PTHR31286:SF173">
    <property type="entry name" value="DUF4283 DOMAIN-CONTAINING PROTEIN"/>
    <property type="match status" value="1"/>
</dbReference>
<evidence type="ECO:0008006" key="4">
    <source>
        <dbReference type="Google" id="ProtNLM"/>
    </source>
</evidence>
<gene>
    <name evidence="2" type="ORF">Gotri_016461</name>
</gene>